<dbReference type="InterPro" id="IPR001461">
    <property type="entry name" value="Aspartic_peptidase_A1"/>
</dbReference>
<evidence type="ECO:0000256" key="7">
    <source>
        <dbReference type="ARBA" id="ARBA00022801"/>
    </source>
</evidence>
<evidence type="ECO:0000256" key="10">
    <source>
        <dbReference type="SAM" id="MobiDB-lite"/>
    </source>
</evidence>
<dbReference type="AlphaFoldDB" id="A0A9N9D582"/>
<dbReference type="OrthoDB" id="15189at2759"/>
<feature type="signal peptide" evidence="11">
    <location>
        <begin position="1"/>
        <end position="21"/>
    </location>
</feature>
<accession>A0A9N9D582</accession>
<feature type="domain" description="Peptidase A1" evidence="12">
    <location>
        <begin position="158"/>
        <end position="468"/>
    </location>
</feature>
<organism evidence="13 14">
    <name type="scientific">Acaulospora morrowiae</name>
    <dbReference type="NCBI Taxonomy" id="94023"/>
    <lineage>
        <taxon>Eukaryota</taxon>
        <taxon>Fungi</taxon>
        <taxon>Fungi incertae sedis</taxon>
        <taxon>Mucoromycota</taxon>
        <taxon>Glomeromycotina</taxon>
        <taxon>Glomeromycetes</taxon>
        <taxon>Diversisporales</taxon>
        <taxon>Acaulosporaceae</taxon>
        <taxon>Acaulospora</taxon>
    </lineage>
</organism>
<proteinExistence type="inferred from homology"/>
<comment type="caution">
    <text evidence="13">The sequence shown here is derived from an EMBL/GenBank/DDBJ whole genome shotgun (WGS) entry which is preliminary data.</text>
</comment>
<evidence type="ECO:0000256" key="9">
    <source>
        <dbReference type="RuleBase" id="RU000454"/>
    </source>
</evidence>
<dbReference type="PROSITE" id="PS00141">
    <property type="entry name" value="ASP_PROTEASE"/>
    <property type="match status" value="1"/>
</dbReference>
<dbReference type="SUPFAM" id="SSF50630">
    <property type="entry name" value="Acid proteases"/>
    <property type="match status" value="1"/>
</dbReference>
<name>A0A9N9D582_9GLOM</name>
<evidence type="ECO:0000256" key="11">
    <source>
        <dbReference type="SAM" id="SignalP"/>
    </source>
</evidence>
<dbReference type="GO" id="GO:0004190">
    <property type="term" value="F:aspartic-type endopeptidase activity"/>
    <property type="evidence" value="ECO:0007669"/>
    <property type="project" value="UniProtKB-KW"/>
</dbReference>
<protein>
    <recommendedName>
        <fullName evidence="3">rhizopuspepsin</fullName>
        <ecNumber evidence="3">3.4.23.21</ecNumber>
    </recommendedName>
</protein>
<dbReference type="Pfam" id="PF00026">
    <property type="entry name" value="Asp"/>
    <property type="match status" value="1"/>
</dbReference>
<evidence type="ECO:0000256" key="1">
    <source>
        <dbReference type="ARBA" id="ARBA00001130"/>
    </source>
</evidence>
<dbReference type="InterPro" id="IPR033121">
    <property type="entry name" value="PEPTIDASE_A1"/>
</dbReference>
<dbReference type="Gene3D" id="2.40.70.10">
    <property type="entry name" value="Acid Proteases"/>
    <property type="match status" value="2"/>
</dbReference>
<evidence type="ECO:0000313" key="13">
    <source>
        <dbReference type="EMBL" id="CAG8623406.1"/>
    </source>
</evidence>
<evidence type="ECO:0000256" key="5">
    <source>
        <dbReference type="ARBA" id="ARBA00022729"/>
    </source>
</evidence>
<evidence type="ECO:0000313" key="14">
    <source>
        <dbReference type="Proteomes" id="UP000789342"/>
    </source>
</evidence>
<feature type="active site" evidence="8">
    <location>
        <position position="360"/>
    </location>
</feature>
<dbReference type="EMBL" id="CAJVPV010007840">
    <property type="protein sequence ID" value="CAG8623406.1"/>
    <property type="molecule type" value="Genomic_DNA"/>
</dbReference>
<dbReference type="PRINTS" id="PR00792">
    <property type="entry name" value="PEPSIN"/>
</dbReference>
<evidence type="ECO:0000256" key="8">
    <source>
        <dbReference type="PIRSR" id="PIRSR601461-1"/>
    </source>
</evidence>
<dbReference type="GO" id="GO:0006508">
    <property type="term" value="P:proteolysis"/>
    <property type="evidence" value="ECO:0007669"/>
    <property type="project" value="UniProtKB-KW"/>
</dbReference>
<reference evidence="13" key="1">
    <citation type="submission" date="2021-06" db="EMBL/GenBank/DDBJ databases">
        <authorList>
            <person name="Kallberg Y."/>
            <person name="Tangrot J."/>
            <person name="Rosling A."/>
        </authorList>
    </citation>
    <scope>NUCLEOTIDE SEQUENCE</scope>
    <source>
        <strain evidence="13">CL551</strain>
    </source>
</reference>
<feature type="non-terminal residue" evidence="13">
    <location>
        <position position="473"/>
    </location>
</feature>
<sequence length="473" mass="50773">MKHTYILVIVLLASIPIIAFAINPQPSIKPQPSLIRIQLIRRNVSSTPQIVKNSIKRNAIMMINLHKPVHKRASLVSTSKISSTSTKITTSAKTSSSTKKSSSGVSTSTKSSSTIKSTKTSSTSASTSTKTSSTSTTSSSSGQIQAIGVIGIANDVEWVAQISLGSTQQPFLIDIDTGSADLWVPSVNCVDCGNHRMFNPQGSSTYVALDIPFQIQYADGGGSQGLVEQDTLQVGYMSVKNQRFAMITSMSYQFVVDVVDGVMGLGYDSLSMISGTATPLTNMVNQGLIPHAIFSLQLRPARIQSSYGGEYVFGGVDSTLFTGPITYTSVTRQLYWQIAIDSVELNGLIVGGSKQQVIVDSGSALMILGTSVVNTIIKKVGGMYDSVTGTWQVPCNLANQTNPPKIAIRINKVAWIINTLDIVREASSNNFCYSGLVSTDQSVWILGGVFLKNVYAVFDREQNRVGFAKPVYT</sequence>
<feature type="chain" id="PRO_5040126792" description="rhizopuspepsin" evidence="11">
    <location>
        <begin position="22"/>
        <end position="473"/>
    </location>
</feature>
<keyword evidence="6 9" id="KW-0064">Aspartyl protease</keyword>
<keyword evidence="14" id="KW-1185">Reference proteome</keyword>
<comment type="catalytic activity">
    <reaction evidence="1">
        <text>Hydrolysis of proteins with broad specificity similar to that of pepsin A, preferring hydrophobic residues at P1 and P1'. Clots milk and activates trypsinogen. Does not cleave 4-Gln-|-His-5, but does cleave 10-His-|-Leu-11 and 12-Val-|-Glu-13 in B chain of insulin.</text>
        <dbReference type="EC" id="3.4.23.21"/>
    </reaction>
</comment>
<evidence type="ECO:0000256" key="3">
    <source>
        <dbReference type="ARBA" id="ARBA00013205"/>
    </source>
</evidence>
<evidence type="ECO:0000259" key="12">
    <source>
        <dbReference type="PROSITE" id="PS51767"/>
    </source>
</evidence>
<dbReference type="InterPro" id="IPR021109">
    <property type="entry name" value="Peptidase_aspartic_dom_sf"/>
</dbReference>
<gene>
    <name evidence="13" type="ORF">AMORRO_LOCUS8761</name>
</gene>
<keyword evidence="4 9" id="KW-0645">Protease</keyword>
<dbReference type="PROSITE" id="PS51767">
    <property type="entry name" value="PEPTIDASE_A1"/>
    <property type="match status" value="1"/>
</dbReference>
<feature type="region of interest" description="Disordered" evidence="10">
    <location>
        <begin position="87"/>
        <end position="140"/>
    </location>
</feature>
<evidence type="ECO:0000256" key="4">
    <source>
        <dbReference type="ARBA" id="ARBA00022670"/>
    </source>
</evidence>
<evidence type="ECO:0000256" key="6">
    <source>
        <dbReference type="ARBA" id="ARBA00022750"/>
    </source>
</evidence>
<dbReference type="EC" id="3.4.23.21" evidence="3"/>
<comment type="similarity">
    <text evidence="2 9">Belongs to the peptidase A1 family.</text>
</comment>
<dbReference type="Proteomes" id="UP000789342">
    <property type="component" value="Unassembled WGS sequence"/>
</dbReference>
<keyword evidence="5 11" id="KW-0732">Signal</keyword>
<dbReference type="PANTHER" id="PTHR47966">
    <property type="entry name" value="BETA-SITE APP-CLEAVING ENZYME, ISOFORM A-RELATED"/>
    <property type="match status" value="1"/>
</dbReference>
<dbReference type="PANTHER" id="PTHR47966:SF6">
    <property type="entry name" value="PEPTIDASE A1 DOMAIN-CONTAINING PROTEIN"/>
    <property type="match status" value="1"/>
</dbReference>
<dbReference type="FunFam" id="2.40.70.10:FF:000115">
    <property type="entry name" value="Lysosomal aspartic protease"/>
    <property type="match status" value="1"/>
</dbReference>
<dbReference type="InterPro" id="IPR001969">
    <property type="entry name" value="Aspartic_peptidase_AS"/>
</dbReference>
<keyword evidence="7 9" id="KW-0378">Hydrolase</keyword>
<feature type="active site" evidence="8">
    <location>
        <position position="176"/>
    </location>
</feature>
<evidence type="ECO:0000256" key="2">
    <source>
        <dbReference type="ARBA" id="ARBA00007447"/>
    </source>
</evidence>